<gene>
    <name evidence="6" type="ORF">CSQ87_03760</name>
</gene>
<evidence type="ECO:0000256" key="4">
    <source>
        <dbReference type="PROSITE-ProRule" id="PRU00335"/>
    </source>
</evidence>
<feature type="DNA-binding region" description="H-T-H motif" evidence="4">
    <location>
        <begin position="43"/>
        <end position="62"/>
    </location>
</feature>
<dbReference type="PRINTS" id="PR00455">
    <property type="entry name" value="HTHTETR"/>
</dbReference>
<dbReference type="InterPro" id="IPR036271">
    <property type="entry name" value="Tet_transcr_reg_TetR-rel_C_sf"/>
</dbReference>
<dbReference type="SUPFAM" id="SSF46689">
    <property type="entry name" value="Homeodomain-like"/>
    <property type="match status" value="1"/>
</dbReference>
<evidence type="ECO:0000259" key="5">
    <source>
        <dbReference type="PROSITE" id="PS50977"/>
    </source>
</evidence>
<dbReference type="SUPFAM" id="SSF48498">
    <property type="entry name" value="Tetracyclin repressor-like, C-terminal domain"/>
    <property type="match status" value="1"/>
</dbReference>
<keyword evidence="1" id="KW-0805">Transcription regulation</keyword>
<dbReference type="PROSITE" id="PS50977">
    <property type="entry name" value="HTH_TETR_2"/>
    <property type="match status" value="1"/>
</dbReference>
<keyword evidence="3" id="KW-0804">Transcription</keyword>
<dbReference type="Proteomes" id="UP000231451">
    <property type="component" value="Unassembled WGS sequence"/>
</dbReference>
<accession>A0A2M9HFF8</accession>
<evidence type="ECO:0000256" key="2">
    <source>
        <dbReference type="ARBA" id="ARBA00023125"/>
    </source>
</evidence>
<name>A0A2M9HFF8_9BIFI</name>
<evidence type="ECO:0000256" key="3">
    <source>
        <dbReference type="ARBA" id="ARBA00023163"/>
    </source>
</evidence>
<dbReference type="PANTHER" id="PTHR30055">
    <property type="entry name" value="HTH-TYPE TRANSCRIPTIONAL REGULATOR RUTR"/>
    <property type="match status" value="1"/>
</dbReference>
<dbReference type="InterPro" id="IPR009057">
    <property type="entry name" value="Homeodomain-like_sf"/>
</dbReference>
<dbReference type="PANTHER" id="PTHR30055:SF234">
    <property type="entry name" value="HTH-TYPE TRANSCRIPTIONAL REGULATOR BETI"/>
    <property type="match status" value="1"/>
</dbReference>
<proteinExistence type="predicted"/>
<comment type="caution">
    <text evidence="6">The sequence shown here is derived from an EMBL/GenBank/DDBJ whole genome shotgun (WGS) entry which is preliminary data.</text>
</comment>
<dbReference type="Gene3D" id="1.10.357.10">
    <property type="entry name" value="Tetracycline Repressor, domain 2"/>
    <property type="match status" value="1"/>
</dbReference>
<keyword evidence="7" id="KW-1185">Reference proteome</keyword>
<dbReference type="GO" id="GO:0000976">
    <property type="term" value="F:transcription cis-regulatory region binding"/>
    <property type="evidence" value="ECO:0007669"/>
    <property type="project" value="TreeGrafter"/>
</dbReference>
<feature type="domain" description="HTH tetR-type" evidence="5">
    <location>
        <begin position="20"/>
        <end position="80"/>
    </location>
</feature>
<dbReference type="InterPro" id="IPR001647">
    <property type="entry name" value="HTH_TetR"/>
</dbReference>
<sequence>MARSGEQAVGETGRMRLKPQERRDQVIEAATEIISRQGLWGFSVHQVAKELGLTEPAVIYHFKNKVGLLVAVLEHRDQLDLEYSAERMGVTYQDLYDGNVSLGLRQITETSMERNVQQPEIVRLYMILQGESLSKTHPAYEYYQERERRAVGRMTLAAARDGFENPEHEGRVAISMMDGLQTRWLRDLDHVDLVAEWREFADSRWGSR</sequence>
<dbReference type="EMBL" id="PEBK01000003">
    <property type="protein sequence ID" value="PJM75549.1"/>
    <property type="molecule type" value="Genomic_DNA"/>
</dbReference>
<dbReference type="RefSeq" id="WP_100512554.1">
    <property type="nucleotide sequence ID" value="NZ_JAFEJQ010000008.1"/>
</dbReference>
<dbReference type="InterPro" id="IPR050109">
    <property type="entry name" value="HTH-type_TetR-like_transc_reg"/>
</dbReference>
<protein>
    <submittedName>
        <fullName evidence="6">TetR family transcriptional regulator</fullName>
    </submittedName>
</protein>
<reference evidence="6 7" key="1">
    <citation type="submission" date="2017-10" db="EMBL/GenBank/DDBJ databases">
        <title>Draft genome sequences of strains TRE 1, TRE 9, TRE H and TRI 7, isolated from tamarins, belonging to four potential novel Bifidobacterium species.</title>
        <authorList>
            <person name="Mattarelli P."/>
            <person name="Modesto M."/>
            <person name="Puglisi E."/>
            <person name="Morelli L."/>
            <person name="Spezio C."/>
            <person name="Bonetti A."/>
            <person name="Sandri C."/>
        </authorList>
    </citation>
    <scope>NUCLEOTIDE SEQUENCE [LARGE SCALE GENOMIC DNA]</scope>
    <source>
        <strain evidence="7">TRI7</strain>
    </source>
</reference>
<dbReference type="OrthoDB" id="7505659at2"/>
<evidence type="ECO:0000313" key="6">
    <source>
        <dbReference type="EMBL" id="PJM75549.1"/>
    </source>
</evidence>
<dbReference type="GO" id="GO:0003700">
    <property type="term" value="F:DNA-binding transcription factor activity"/>
    <property type="evidence" value="ECO:0007669"/>
    <property type="project" value="TreeGrafter"/>
</dbReference>
<evidence type="ECO:0000313" key="7">
    <source>
        <dbReference type="Proteomes" id="UP000231451"/>
    </source>
</evidence>
<evidence type="ECO:0000256" key="1">
    <source>
        <dbReference type="ARBA" id="ARBA00023015"/>
    </source>
</evidence>
<keyword evidence="2 4" id="KW-0238">DNA-binding</keyword>
<dbReference type="AlphaFoldDB" id="A0A2M9HFF8"/>
<organism evidence="6 7">
    <name type="scientific">Bifidobacterium simiarum</name>
    <dbReference type="NCBI Taxonomy" id="2045441"/>
    <lineage>
        <taxon>Bacteria</taxon>
        <taxon>Bacillati</taxon>
        <taxon>Actinomycetota</taxon>
        <taxon>Actinomycetes</taxon>
        <taxon>Bifidobacteriales</taxon>
        <taxon>Bifidobacteriaceae</taxon>
        <taxon>Bifidobacterium</taxon>
    </lineage>
</organism>
<dbReference type="Pfam" id="PF00440">
    <property type="entry name" value="TetR_N"/>
    <property type="match status" value="1"/>
</dbReference>